<reference evidence="1 2" key="1">
    <citation type="submission" date="2019-08" db="EMBL/GenBank/DDBJ databases">
        <authorList>
            <person name="Alioto T."/>
            <person name="Alioto T."/>
            <person name="Gomez Garrido J."/>
        </authorList>
    </citation>
    <scope>NUCLEOTIDE SEQUENCE [LARGE SCALE GENOMIC DNA]</scope>
</reference>
<organism evidence="1 2">
    <name type="scientific">Cinara cedri</name>
    <dbReference type="NCBI Taxonomy" id="506608"/>
    <lineage>
        <taxon>Eukaryota</taxon>
        <taxon>Metazoa</taxon>
        <taxon>Ecdysozoa</taxon>
        <taxon>Arthropoda</taxon>
        <taxon>Hexapoda</taxon>
        <taxon>Insecta</taxon>
        <taxon>Pterygota</taxon>
        <taxon>Neoptera</taxon>
        <taxon>Paraneoptera</taxon>
        <taxon>Hemiptera</taxon>
        <taxon>Sternorrhyncha</taxon>
        <taxon>Aphidomorpha</taxon>
        <taxon>Aphidoidea</taxon>
        <taxon>Aphididae</taxon>
        <taxon>Lachninae</taxon>
        <taxon>Cinara</taxon>
    </lineage>
</organism>
<proteinExistence type="predicted"/>
<keyword evidence="2" id="KW-1185">Reference proteome</keyword>
<dbReference type="Proteomes" id="UP000325440">
    <property type="component" value="Unassembled WGS sequence"/>
</dbReference>
<protein>
    <submittedName>
        <fullName evidence="1">Uncharacterized protein</fullName>
    </submittedName>
</protein>
<name>A0A5E4M9P3_9HEMI</name>
<sequence length="81" mass="9481">MVTRMKNISSPLTRIPPPFRSMYRYGQSKTGTKGMTLVSYQFHRLIAQPPDKFRSPRCSPFCFIGNETHPIYFTAFEKYLL</sequence>
<dbReference type="AlphaFoldDB" id="A0A5E4M9P3"/>
<dbReference type="EMBL" id="CABPRJ010000062">
    <property type="protein sequence ID" value="VVC27114.1"/>
    <property type="molecule type" value="Genomic_DNA"/>
</dbReference>
<accession>A0A5E4M9P3</accession>
<gene>
    <name evidence="1" type="ORF">CINCED_3A025585</name>
</gene>
<evidence type="ECO:0000313" key="1">
    <source>
        <dbReference type="EMBL" id="VVC27114.1"/>
    </source>
</evidence>
<evidence type="ECO:0000313" key="2">
    <source>
        <dbReference type="Proteomes" id="UP000325440"/>
    </source>
</evidence>